<keyword evidence="1" id="KW-0285">Flavoprotein</keyword>
<evidence type="ECO:0000256" key="1">
    <source>
        <dbReference type="ARBA" id="ARBA00022630"/>
    </source>
</evidence>
<dbReference type="EMBL" id="JALLAZ020001298">
    <property type="protein sequence ID" value="KAL3777320.1"/>
    <property type="molecule type" value="Genomic_DNA"/>
</dbReference>
<dbReference type="InterPro" id="IPR035965">
    <property type="entry name" value="PAS-like_dom_sf"/>
</dbReference>
<dbReference type="Proteomes" id="UP001530315">
    <property type="component" value="Unassembled WGS sequence"/>
</dbReference>
<comment type="caution">
    <text evidence="5">The sequence shown here is derived from an EMBL/GenBank/DDBJ whole genome shotgun (WGS) entry which is preliminary data.</text>
</comment>
<reference evidence="5 6" key="1">
    <citation type="submission" date="2024-10" db="EMBL/GenBank/DDBJ databases">
        <title>Updated reference genomes for cyclostephanoid diatoms.</title>
        <authorList>
            <person name="Roberts W.R."/>
            <person name="Alverson A.J."/>
        </authorList>
    </citation>
    <scope>NUCLEOTIDE SEQUENCE [LARGE SCALE GENOMIC DNA]</scope>
    <source>
        <strain evidence="5 6">AJA276-08</strain>
    </source>
</reference>
<dbReference type="CDD" id="cd00130">
    <property type="entry name" value="PAS"/>
    <property type="match status" value="1"/>
</dbReference>
<keyword evidence="2" id="KW-0288">FMN</keyword>
<keyword evidence="3" id="KW-0157">Chromophore</keyword>
<evidence type="ECO:0000256" key="2">
    <source>
        <dbReference type="ARBA" id="ARBA00022643"/>
    </source>
</evidence>
<protein>
    <recommendedName>
        <fullName evidence="4">PAS domain-containing protein</fullName>
    </recommendedName>
</protein>
<evidence type="ECO:0000256" key="3">
    <source>
        <dbReference type="ARBA" id="ARBA00022991"/>
    </source>
</evidence>
<organism evidence="5 6">
    <name type="scientific">Stephanodiscus triporus</name>
    <dbReference type="NCBI Taxonomy" id="2934178"/>
    <lineage>
        <taxon>Eukaryota</taxon>
        <taxon>Sar</taxon>
        <taxon>Stramenopiles</taxon>
        <taxon>Ochrophyta</taxon>
        <taxon>Bacillariophyta</taxon>
        <taxon>Coscinodiscophyceae</taxon>
        <taxon>Thalassiosirophycidae</taxon>
        <taxon>Stephanodiscales</taxon>
        <taxon>Stephanodiscaceae</taxon>
        <taxon>Stephanodiscus</taxon>
    </lineage>
</organism>
<dbReference type="NCBIfam" id="TIGR00229">
    <property type="entry name" value="sensory_box"/>
    <property type="match status" value="1"/>
</dbReference>
<gene>
    <name evidence="5" type="ORF">ACHAW5_005956</name>
</gene>
<proteinExistence type="predicted"/>
<dbReference type="PANTHER" id="PTHR47429:SF2">
    <property type="entry name" value="PROTEIN TWIN LOV 1"/>
    <property type="match status" value="1"/>
</dbReference>
<dbReference type="AlphaFoldDB" id="A0ABD3NMT6"/>
<feature type="domain" description="PAS" evidence="4">
    <location>
        <begin position="69"/>
        <end position="118"/>
    </location>
</feature>
<keyword evidence="6" id="KW-1185">Reference proteome</keyword>
<dbReference type="InterPro" id="IPR000014">
    <property type="entry name" value="PAS"/>
</dbReference>
<dbReference type="Gene3D" id="3.30.450.20">
    <property type="entry name" value="PAS domain"/>
    <property type="match status" value="1"/>
</dbReference>
<name>A0ABD3NMT6_9STRA</name>
<accession>A0ABD3NMT6</accession>
<dbReference type="PROSITE" id="PS50112">
    <property type="entry name" value="PAS"/>
    <property type="match status" value="1"/>
</dbReference>
<evidence type="ECO:0000313" key="5">
    <source>
        <dbReference type="EMBL" id="KAL3777320.1"/>
    </source>
</evidence>
<evidence type="ECO:0000313" key="6">
    <source>
        <dbReference type="Proteomes" id="UP001530315"/>
    </source>
</evidence>
<sequence>MKLSILRQWLSWLQAGPGDPSDDDCLDCNARPFVPTKRLCERDYVIVDMLNSQGHDVVSFCVTDPHQPDNPLIYVSEGFSKLTGYEYDDVVGRNCRFLQGAETSEEDRLRISDALKREKECSVNLLNYKKDGTKFVNEFFLTQLRTEKKELAYYIGIQAAVSKRGPGQMPSNPGWIYTLGNHV</sequence>
<dbReference type="SUPFAM" id="SSF55785">
    <property type="entry name" value="PYP-like sensor domain (PAS domain)"/>
    <property type="match status" value="1"/>
</dbReference>
<evidence type="ECO:0000259" key="4">
    <source>
        <dbReference type="PROSITE" id="PS50112"/>
    </source>
</evidence>
<dbReference type="PANTHER" id="PTHR47429">
    <property type="entry name" value="PROTEIN TWIN LOV 1"/>
    <property type="match status" value="1"/>
</dbReference>
<dbReference type="Pfam" id="PF13426">
    <property type="entry name" value="PAS_9"/>
    <property type="match status" value="1"/>
</dbReference>